<dbReference type="SMART" id="SM00382">
    <property type="entry name" value="AAA"/>
    <property type="match status" value="1"/>
</dbReference>
<dbReference type="Pfam" id="PF01695">
    <property type="entry name" value="IstB_IS21"/>
    <property type="match status" value="1"/>
</dbReference>
<reference evidence="2" key="1">
    <citation type="journal article" date="2014" name="Front. Microbiol.">
        <title>High frequency of phylogenetically diverse reductive dehalogenase-homologous genes in deep subseafloor sedimentary metagenomes.</title>
        <authorList>
            <person name="Kawai M."/>
            <person name="Futagami T."/>
            <person name="Toyoda A."/>
            <person name="Takaki Y."/>
            <person name="Nishi S."/>
            <person name="Hori S."/>
            <person name="Arai W."/>
            <person name="Tsubouchi T."/>
            <person name="Morono Y."/>
            <person name="Uchiyama I."/>
            <person name="Ito T."/>
            <person name="Fujiyama A."/>
            <person name="Inagaki F."/>
            <person name="Takami H."/>
        </authorList>
    </citation>
    <scope>NUCLEOTIDE SEQUENCE</scope>
    <source>
        <strain evidence="2">Expedition CK06-06</strain>
    </source>
</reference>
<dbReference type="GO" id="GO:0005524">
    <property type="term" value="F:ATP binding"/>
    <property type="evidence" value="ECO:0007669"/>
    <property type="project" value="InterPro"/>
</dbReference>
<accession>X0T4K2</accession>
<dbReference type="CDD" id="cd00009">
    <property type="entry name" value="AAA"/>
    <property type="match status" value="1"/>
</dbReference>
<dbReference type="InterPro" id="IPR002611">
    <property type="entry name" value="IstB_ATP-bd"/>
</dbReference>
<dbReference type="InterPro" id="IPR003593">
    <property type="entry name" value="AAA+_ATPase"/>
</dbReference>
<dbReference type="PANTHER" id="PTHR30050">
    <property type="entry name" value="CHROMOSOMAL REPLICATION INITIATOR PROTEIN DNAA"/>
    <property type="match status" value="1"/>
</dbReference>
<name>X0T4K2_9ZZZZ</name>
<dbReference type="SUPFAM" id="SSF52540">
    <property type="entry name" value="P-loop containing nucleoside triphosphate hydrolases"/>
    <property type="match status" value="1"/>
</dbReference>
<dbReference type="EMBL" id="BARS01003968">
    <property type="protein sequence ID" value="GAF70965.1"/>
    <property type="molecule type" value="Genomic_DNA"/>
</dbReference>
<sequence>DFLDRAENVLVFGRSGSGKTHLLCGLGQELIRQGRRVHFTTCSLLVQELLIAKRDLKLSRAIRRFAKCDALIIDDIGYVQQSREEMEVLFTLLAERYERGSVLLTSNLPFSKWEQIFKDPMTTAAAIDRLVHHSMILELNVGSYRLAEAKGRSETKKLGEKPRVAKSAT</sequence>
<evidence type="ECO:0000313" key="2">
    <source>
        <dbReference type="EMBL" id="GAF70965.1"/>
    </source>
</evidence>
<dbReference type="GO" id="GO:0006260">
    <property type="term" value="P:DNA replication"/>
    <property type="evidence" value="ECO:0007669"/>
    <property type="project" value="TreeGrafter"/>
</dbReference>
<evidence type="ECO:0000259" key="1">
    <source>
        <dbReference type="SMART" id="SM00382"/>
    </source>
</evidence>
<comment type="caution">
    <text evidence="2">The sequence shown here is derived from an EMBL/GenBank/DDBJ whole genome shotgun (WGS) entry which is preliminary data.</text>
</comment>
<organism evidence="2">
    <name type="scientific">marine sediment metagenome</name>
    <dbReference type="NCBI Taxonomy" id="412755"/>
    <lineage>
        <taxon>unclassified sequences</taxon>
        <taxon>metagenomes</taxon>
        <taxon>ecological metagenomes</taxon>
    </lineage>
</organism>
<dbReference type="PANTHER" id="PTHR30050:SF4">
    <property type="entry name" value="ATP-BINDING PROTEIN RV3427C IN INSERTION SEQUENCE-RELATED"/>
    <property type="match status" value="1"/>
</dbReference>
<dbReference type="InterPro" id="IPR020591">
    <property type="entry name" value="Chromosome_initiator_DnaA-like"/>
</dbReference>
<proteinExistence type="predicted"/>
<feature type="non-terminal residue" evidence="2">
    <location>
        <position position="1"/>
    </location>
</feature>
<protein>
    <recommendedName>
        <fullName evidence="1">AAA+ ATPase domain-containing protein</fullName>
    </recommendedName>
</protein>
<dbReference type="InterPro" id="IPR027417">
    <property type="entry name" value="P-loop_NTPase"/>
</dbReference>
<gene>
    <name evidence="2" type="ORF">S01H1_07726</name>
</gene>
<dbReference type="AlphaFoldDB" id="X0T4K2"/>
<feature type="domain" description="AAA+ ATPase" evidence="1">
    <location>
        <begin position="5"/>
        <end position="137"/>
    </location>
</feature>
<dbReference type="Gene3D" id="3.40.50.300">
    <property type="entry name" value="P-loop containing nucleotide triphosphate hydrolases"/>
    <property type="match status" value="1"/>
</dbReference>
<dbReference type="PRINTS" id="PR00051">
    <property type="entry name" value="DNAA"/>
</dbReference>